<accession>A0A2A5J0L6</accession>
<reference evidence="1 2" key="1">
    <citation type="submission" date="2017-07" db="EMBL/GenBank/DDBJ databases">
        <title>Draft sequence of Rhodococcus enclensis 23b-28.</title>
        <authorList>
            <person name="Besaury L."/>
            <person name="Sancelme M."/>
            <person name="Amato P."/>
            <person name="Lallement A."/>
            <person name="Delort A.-M."/>
        </authorList>
    </citation>
    <scope>NUCLEOTIDE SEQUENCE [LARGE SCALE GENOMIC DNA]</scope>
    <source>
        <strain evidence="1 2">23b-28</strain>
    </source>
</reference>
<organism evidence="1 2">
    <name type="scientific">Rhodococcus qingshengii</name>
    <dbReference type="NCBI Taxonomy" id="334542"/>
    <lineage>
        <taxon>Bacteria</taxon>
        <taxon>Bacillati</taxon>
        <taxon>Actinomycetota</taxon>
        <taxon>Actinomycetes</taxon>
        <taxon>Mycobacteriales</taxon>
        <taxon>Nocardiaceae</taxon>
        <taxon>Rhodococcus</taxon>
        <taxon>Rhodococcus erythropolis group</taxon>
    </lineage>
</organism>
<evidence type="ECO:0000313" key="2">
    <source>
        <dbReference type="Proteomes" id="UP000230886"/>
    </source>
</evidence>
<sequence>MAVVQGGRPATAARWINEDGVEKIVVQIRWVDAHGVDHLVWDGTVPAFVEAVRASGSGTVVAPTVSAGQRLSMPVVGLAEGEVRSIIVAAGARLGVPAAAGSGLVRVPVVAAGARLEMPHVTGSGLVRAPLAGQFTVSDVNVPMVTGEGEVYAPAVQVPVDLDIATASAVGEVLIPVVRAGGAVLVTVVSGSGTVTVPVVSAGQSIAMPTAAGSGLVRVPVVAVPGAVSVPMITGSGVVNVPVVKNGESYTDNFNRASLGSDWGVYSPLPIISGSTKMQAGVPSFNQAITCFPMWAQELSSNNQSVLITLAAPTGTLNTNGACAVGGYLRATGTANSGTLVAFQAYGTSVAILSKSGSTFTQRATGTTTTVSAADQYELQADGNVYTVYKNGVATNCSWTDVGNLMTTGSLNRRGGALVMSANNANTSYAAQYSMAIDEFTLKDI</sequence>
<evidence type="ECO:0000313" key="1">
    <source>
        <dbReference type="EMBL" id="PCK22787.1"/>
    </source>
</evidence>
<dbReference type="EMBL" id="NOVD01000062">
    <property type="protein sequence ID" value="PCK22787.1"/>
    <property type="molecule type" value="Genomic_DNA"/>
</dbReference>
<dbReference type="AlphaFoldDB" id="A0A2A5J0L6"/>
<gene>
    <name evidence="1" type="ORF">CHR55_31505</name>
</gene>
<comment type="caution">
    <text evidence="1">The sequence shown here is derived from an EMBL/GenBank/DDBJ whole genome shotgun (WGS) entry which is preliminary data.</text>
</comment>
<protein>
    <submittedName>
        <fullName evidence="1">Uncharacterized protein</fullName>
    </submittedName>
</protein>
<proteinExistence type="predicted"/>
<dbReference type="RefSeq" id="WP_099698878.1">
    <property type="nucleotide sequence ID" value="NZ_NOVD01000062.1"/>
</dbReference>
<dbReference type="Proteomes" id="UP000230886">
    <property type="component" value="Unassembled WGS sequence"/>
</dbReference>
<name>A0A2A5J0L6_RHOSG</name>